<feature type="signal peptide" evidence="2">
    <location>
        <begin position="1"/>
        <end position="19"/>
    </location>
</feature>
<proteinExistence type="predicted"/>
<accession>A0ABT5VVY6</accession>
<dbReference type="EMBL" id="JAKJSC010000005">
    <property type="protein sequence ID" value="MDE5419588.1"/>
    <property type="molecule type" value="Genomic_DNA"/>
</dbReference>
<keyword evidence="2" id="KW-0732">Signal</keyword>
<reference evidence="3 4" key="1">
    <citation type="submission" date="2022-01" db="EMBL/GenBank/DDBJ databases">
        <title>Labilibaculum sp. nov, a marine bacterium isolated from Antarctica.</title>
        <authorList>
            <person name="Dai W."/>
        </authorList>
    </citation>
    <scope>NUCLEOTIDE SEQUENCE [LARGE SCALE GENOMIC DNA]</scope>
    <source>
        <strain evidence="3 4">DW002</strain>
    </source>
</reference>
<keyword evidence="1" id="KW-0175">Coiled coil</keyword>
<protein>
    <submittedName>
        <fullName evidence="3">TolC family protein</fullName>
    </submittedName>
</protein>
<dbReference type="Gene3D" id="1.20.1600.10">
    <property type="entry name" value="Outer membrane efflux proteins (OEP)"/>
    <property type="match status" value="1"/>
</dbReference>
<dbReference type="Proteomes" id="UP001528920">
    <property type="component" value="Unassembled WGS sequence"/>
</dbReference>
<organism evidence="3 4">
    <name type="scientific">Paralabilibaculum antarcticum</name>
    <dbReference type="NCBI Taxonomy" id="2912572"/>
    <lineage>
        <taxon>Bacteria</taxon>
        <taxon>Pseudomonadati</taxon>
        <taxon>Bacteroidota</taxon>
        <taxon>Bacteroidia</taxon>
        <taxon>Marinilabiliales</taxon>
        <taxon>Marinifilaceae</taxon>
        <taxon>Paralabilibaculum</taxon>
    </lineage>
</organism>
<keyword evidence="4" id="KW-1185">Reference proteome</keyword>
<evidence type="ECO:0000256" key="1">
    <source>
        <dbReference type="SAM" id="Coils"/>
    </source>
</evidence>
<name>A0ABT5VVY6_9BACT</name>
<gene>
    <name evidence="3" type="ORF">L3049_16475</name>
</gene>
<sequence>MLRTLLIIIITGLSFQGMAQSSVQEILKEIEKNNPKLKAHQQYLEAQKLGIRSLDNLANPEVEWEKSFSSPEGKPYEILLSQSFDFPTSYIYKNQLKEERIANLKNIREKTRQEVLLESELLCFELIYRNKQNKELSKRMKNAEQLSVFFQKKLKAGDGNILELNKIKMLALNTKNQLQLVQSRISNLKQDLRKQNGGIELDFKLEDYPALQLDENAKSHIEKAVNADPYLKQLSSTEQMASKEISLVKTASLPKITIGYRYLGSDIMKEANGVKLGVSIPLWENKNKVKQAKLMKQFHMEEFSYQKMEKENEYEKLFQTFSNLKSSLKDYQNVFSEKQYDTLLRKAMNYGEISGIEYLTESIYYYDSFDTYLEIEYNYFNTKAKLLRYLL</sequence>
<feature type="chain" id="PRO_5045132785" evidence="2">
    <location>
        <begin position="20"/>
        <end position="391"/>
    </location>
</feature>
<dbReference type="RefSeq" id="WP_275110919.1">
    <property type="nucleotide sequence ID" value="NZ_JAKJSC010000005.1"/>
</dbReference>
<evidence type="ECO:0000313" key="4">
    <source>
        <dbReference type="Proteomes" id="UP001528920"/>
    </source>
</evidence>
<dbReference type="PANTHER" id="PTHR30203:SF24">
    <property type="entry name" value="BLR4935 PROTEIN"/>
    <property type="match status" value="1"/>
</dbReference>
<dbReference type="PANTHER" id="PTHR30203">
    <property type="entry name" value="OUTER MEMBRANE CATION EFFLUX PROTEIN"/>
    <property type="match status" value="1"/>
</dbReference>
<feature type="coiled-coil region" evidence="1">
    <location>
        <begin position="94"/>
        <end position="191"/>
    </location>
</feature>
<evidence type="ECO:0000256" key="2">
    <source>
        <dbReference type="SAM" id="SignalP"/>
    </source>
</evidence>
<evidence type="ECO:0000313" key="3">
    <source>
        <dbReference type="EMBL" id="MDE5419588.1"/>
    </source>
</evidence>
<comment type="caution">
    <text evidence="3">The sequence shown here is derived from an EMBL/GenBank/DDBJ whole genome shotgun (WGS) entry which is preliminary data.</text>
</comment>
<dbReference type="SUPFAM" id="SSF56954">
    <property type="entry name" value="Outer membrane efflux proteins (OEP)"/>
    <property type="match status" value="1"/>
</dbReference>
<dbReference type="InterPro" id="IPR010131">
    <property type="entry name" value="MdtP/NodT-like"/>
</dbReference>